<evidence type="ECO:0000256" key="10">
    <source>
        <dbReference type="SAM" id="MobiDB-lite"/>
    </source>
</evidence>
<evidence type="ECO:0000313" key="14">
    <source>
        <dbReference type="EMBL" id="KZL70520.1"/>
    </source>
</evidence>
<dbReference type="GO" id="GO:0015421">
    <property type="term" value="F:ABC-type oligopeptide transporter activity"/>
    <property type="evidence" value="ECO:0007669"/>
    <property type="project" value="TreeGrafter"/>
</dbReference>
<keyword evidence="4 11" id="KW-0812">Transmembrane</keyword>
<dbReference type="SMART" id="SM00382">
    <property type="entry name" value="AAA"/>
    <property type="match status" value="2"/>
</dbReference>
<dbReference type="InterPro" id="IPR027417">
    <property type="entry name" value="P-loop_NTPase"/>
</dbReference>
<dbReference type="InterPro" id="IPR017871">
    <property type="entry name" value="ABC_transporter-like_CS"/>
</dbReference>
<proteinExistence type="inferred from homology"/>
<dbReference type="SUPFAM" id="SSF90123">
    <property type="entry name" value="ABC transporter transmembrane region"/>
    <property type="match status" value="2"/>
</dbReference>
<evidence type="ECO:0000256" key="3">
    <source>
        <dbReference type="ARBA" id="ARBA00022448"/>
    </source>
</evidence>
<comment type="similarity">
    <text evidence="2">Belongs to the ABC transporter superfamily. ABCB family. Multidrug resistance exporter (TC 3.A.1.201) subfamily.</text>
</comment>
<evidence type="ECO:0000256" key="4">
    <source>
        <dbReference type="ARBA" id="ARBA00022692"/>
    </source>
</evidence>
<dbReference type="FunFam" id="3.40.50.300:FF:000913">
    <property type="entry name" value="ABC multidrug transporter SitT"/>
    <property type="match status" value="1"/>
</dbReference>
<reference evidence="14 15" key="1">
    <citation type="submission" date="2015-06" db="EMBL/GenBank/DDBJ databases">
        <title>Survival trade-offs in plant roots during colonization by closely related pathogenic and mutualistic fungi.</title>
        <authorList>
            <person name="Hacquard S."/>
            <person name="Kracher B."/>
            <person name="Hiruma K."/>
            <person name="Weinman A."/>
            <person name="Muench P."/>
            <person name="Garrido Oter R."/>
            <person name="Ver Loren van Themaat E."/>
            <person name="Dallerey J.-F."/>
            <person name="Damm U."/>
            <person name="Henrissat B."/>
            <person name="Lespinet O."/>
            <person name="Thon M."/>
            <person name="Kemen E."/>
            <person name="McHardy A.C."/>
            <person name="Schulze-Lefert P."/>
            <person name="O'Connell R.J."/>
        </authorList>
    </citation>
    <scope>NUCLEOTIDE SEQUENCE [LARGE SCALE GENOMIC DNA]</scope>
    <source>
        <strain evidence="14 15">0861</strain>
    </source>
</reference>
<dbReference type="CDD" id="cd03249">
    <property type="entry name" value="ABC_MTABC3_MDL1_MDL2"/>
    <property type="match status" value="1"/>
</dbReference>
<dbReference type="EMBL" id="LFIV01000087">
    <property type="protein sequence ID" value="KZL70520.1"/>
    <property type="molecule type" value="Genomic_DNA"/>
</dbReference>
<keyword evidence="9 11" id="KW-0472">Membrane</keyword>
<feature type="transmembrane region" description="Helical" evidence="11">
    <location>
        <begin position="919"/>
        <end position="942"/>
    </location>
</feature>
<dbReference type="Pfam" id="PF00664">
    <property type="entry name" value="ABC_membrane"/>
    <property type="match status" value="2"/>
</dbReference>
<comment type="subcellular location">
    <subcellularLocation>
        <location evidence="1">Membrane</location>
        <topology evidence="1">Multi-pass membrane protein</topology>
    </subcellularLocation>
</comment>
<dbReference type="PROSITE" id="PS00211">
    <property type="entry name" value="ABC_TRANSPORTER_1"/>
    <property type="match status" value="2"/>
</dbReference>
<keyword evidence="3" id="KW-0813">Transport</keyword>
<evidence type="ECO:0000256" key="8">
    <source>
        <dbReference type="ARBA" id="ARBA00022989"/>
    </source>
</evidence>
<dbReference type="InterPro" id="IPR036640">
    <property type="entry name" value="ABC1_TM_sf"/>
</dbReference>
<dbReference type="CDD" id="cd18577">
    <property type="entry name" value="ABC_6TM_Pgp_ABCB1_D1_like"/>
    <property type="match status" value="1"/>
</dbReference>
<protein>
    <submittedName>
        <fullName evidence="14">ABC transporter</fullName>
    </submittedName>
</protein>
<dbReference type="Proteomes" id="UP000076552">
    <property type="component" value="Unassembled WGS sequence"/>
</dbReference>
<evidence type="ECO:0000313" key="15">
    <source>
        <dbReference type="Proteomes" id="UP000076552"/>
    </source>
</evidence>
<dbReference type="CDD" id="cd18578">
    <property type="entry name" value="ABC_6TM_Pgp_ABCB1_D2_like"/>
    <property type="match status" value="1"/>
</dbReference>
<feature type="transmembrane region" description="Helical" evidence="11">
    <location>
        <begin position="1029"/>
        <end position="1051"/>
    </location>
</feature>
<keyword evidence="5" id="KW-0677">Repeat</keyword>
<evidence type="ECO:0000259" key="12">
    <source>
        <dbReference type="PROSITE" id="PS50893"/>
    </source>
</evidence>
<dbReference type="InterPro" id="IPR011527">
    <property type="entry name" value="ABC1_TM_dom"/>
</dbReference>
<dbReference type="GO" id="GO:0005524">
    <property type="term" value="F:ATP binding"/>
    <property type="evidence" value="ECO:0007669"/>
    <property type="project" value="UniProtKB-KW"/>
</dbReference>
<name>A0A166SBS9_9PEZI</name>
<dbReference type="InterPro" id="IPR003439">
    <property type="entry name" value="ABC_transporter-like_ATP-bd"/>
</dbReference>
<feature type="transmembrane region" description="Helical" evidence="11">
    <location>
        <begin position="242"/>
        <end position="262"/>
    </location>
</feature>
<feature type="transmembrane region" description="Helical" evidence="11">
    <location>
        <begin position="381"/>
        <end position="398"/>
    </location>
</feature>
<keyword evidence="7" id="KW-0067">ATP-binding</keyword>
<feature type="transmembrane region" description="Helical" evidence="11">
    <location>
        <begin position="268"/>
        <end position="287"/>
    </location>
</feature>
<feature type="transmembrane region" description="Helical" evidence="11">
    <location>
        <begin position="50"/>
        <end position="74"/>
    </location>
</feature>
<dbReference type="PANTHER" id="PTHR43394">
    <property type="entry name" value="ATP-DEPENDENT PERMEASE MDL1, MITOCHONDRIAL"/>
    <property type="match status" value="1"/>
</dbReference>
<feature type="domain" description="ABC transmembrane type-1" evidence="13">
    <location>
        <begin position="806"/>
        <end position="1092"/>
    </location>
</feature>
<keyword evidence="15" id="KW-1185">Reference proteome</keyword>
<keyword evidence="8 11" id="KW-1133">Transmembrane helix</keyword>
<feature type="transmembrane region" description="Helical" evidence="11">
    <location>
        <begin position="802"/>
        <end position="826"/>
    </location>
</feature>
<feature type="domain" description="ABC transporter" evidence="12">
    <location>
        <begin position="1127"/>
        <end position="1363"/>
    </location>
</feature>
<evidence type="ECO:0000256" key="7">
    <source>
        <dbReference type="ARBA" id="ARBA00022840"/>
    </source>
</evidence>
<feature type="region of interest" description="Disordered" evidence="10">
    <location>
        <begin position="1"/>
        <end position="28"/>
    </location>
</feature>
<dbReference type="InterPro" id="IPR003593">
    <property type="entry name" value="AAA+_ATPase"/>
</dbReference>
<dbReference type="PROSITE" id="PS50893">
    <property type="entry name" value="ABC_TRANSPORTER_2"/>
    <property type="match status" value="2"/>
</dbReference>
<dbReference type="Gene3D" id="1.20.1560.10">
    <property type="entry name" value="ABC transporter type 1, transmembrane domain"/>
    <property type="match status" value="1"/>
</dbReference>
<dbReference type="GO" id="GO:0090374">
    <property type="term" value="P:oligopeptide export from mitochondrion"/>
    <property type="evidence" value="ECO:0007669"/>
    <property type="project" value="TreeGrafter"/>
</dbReference>
<feature type="domain" description="ABC transmembrane type-1" evidence="13">
    <location>
        <begin position="173"/>
        <end position="410"/>
    </location>
</feature>
<keyword evidence="6" id="KW-0547">Nucleotide-binding</keyword>
<feature type="domain" description="ABC transporter" evidence="12">
    <location>
        <begin position="443"/>
        <end position="737"/>
    </location>
</feature>
<evidence type="ECO:0000259" key="13">
    <source>
        <dbReference type="PROSITE" id="PS50929"/>
    </source>
</evidence>
<dbReference type="GO" id="GO:0005743">
    <property type="term" value="C:mitochondrial inner membrane"/>
    <property type="evidence" value="ECO:0007669"/>
    <property type="project" value="TreeGrafter"/>
</dbReference>
<sequence length="1366" mass="151091">MNDPNPQSQASTQQPFLTAKKPHEAKNCSEREPALKDYVRVFSYASKWDIGVYIVVAFTSVGAGTALPLMNVILGQLVGQFVGYFQEPPTLSRSDFERLLDKQALYLLTYMHNAPVVRKLAICIPGEEVIFTFHDNIRRQCLAICTYTLNNRNLFVITRLLYTRPFTAVRGCLFLGRFCLSYVNKFCFRMMGVRLSSAIRLHYLRCLFDQSVHVLDSMPAGAAAGTVTTTANTLQIGISEKLGVFFEYNGTIWAAIIIAFTWSWDLTLVTSSFIAFLLVVMGVLLPCTIKGLFGATKAEAEANTVAGEAFSGIRMLSAYGAENRFVSRYKHWVEQAREKGQTTAPLLGLQLGFLFVGLYGTFGLAFWYGTKRIISGAIQDPGAIVVVLTSVMMVIISLERITTPLVAVAKAMIAACEFFTIIDAPRPKTGTIKGPDAVATRDIIFKDAVFAYPSRPSVKVLDGLNLHIEAGLNTAIVGPSGSGKSTIVGLIMGWYTLREQYAIPKTVEKDMMKATQKEKDKKNGVFGNSGDGKAILATEEAGRPVELSGTISTGGRSLDDIDLKWWRGQIGLVQQDPFLFNDTIFHNVAHGLIGSQWENDSEERKRELVKEACQESFADEFIDRLPEGYDTEVGDSGTKLSGGQRQRIAIARSIIRKPKIMILDEATSAIDVRGEKIVQAALERVAQNRTTITIAHRLSTIKKAHRIIVLKDGKVAETGTHQSLLENEAGLYYGLVYSQQLSLGTPAQASTEDGGEDLDVVRVKENNAVQSETDEPRQESRLDDLNLSNGFDRLLVEQRAQWPFYLATCLAAMGAAAGTPLQAWLFGKVLGVFSLQGDEMRHEAGFWAFMWLALAVGVGVSYFFQVYVSIYLQCRISAIYKKQYFEAILFQRTSFFDEENSQGALSSRISSDPKLLEEVLGLNMAFFLMGLFSLIGALAVAFAFGWKLALIAMFVTMPIGLFSAYWSFRYDLEFAKLNAAVFAESAKFAAESIGAFRTVSALNLDDSINKRYELLLNNLFSAAYRKQRWASLIVAFAESSSIGCQGLIFWYGGRLLASREYTVLSFFVCFMAVIQGAEAAGQAMSFGPNLAQASEAFNRILRLRDSMNRCDNPNSECIPDIEGGVKIELRDVYFKYPTRDVSVFEGINLTIGKGQFAALVGPSGCGKTSIISLLERFYDLQKGTILCNGKNIYDLNLYEYRKSISLVAQESNIFQGTFRENILLGVDDNIPDERLHQVCRDAYIHDFIASLPDGYNTLVGSKGVSLSGGQKQRIAIARALIRDPKILLLDEATSSLDSESEKLVQTAFERAGKGRTMIAVAHRLATIQNADVIFVMAEGKLLEKGAHAELLEKRGVYWHMKLDNTF</sequence>
<evidence type="ECO:0000256" key="9">
    <source>
        <dbReference type="ARBA" id="ARBA00023136"/>
    </source>
</evidence>
<feature type="transmembrane region" description="Helical" evidence="11">
    <location>
        <begin position="846"/>
        <end position="872"/>
    </location>
</feature>
<feature type="transmembrane region" description="Helical" evidence="11">
    <location>
        <begin position="948"/>
        <end position="968"/>
    </location>
</feature>
<dbReference type="PROSITE" id="PS50929">
    <property type="entry name" value="ABC_TM1F"/>
    <property type="match status" value="2"/>
</dbReference>
<accession>A0A166SBS9</accession>
<comment type="caution">
    <text evidence="14">The sequence shown here is derived from an EMBL/GenBank/DDBJ whole genome shotgun (WGS) entry which is preliminary data.</text>
</comment>
<evidence type="ECO:0000256" key="2">
    <source>
        <dbReference type="ARBA" id="ARBA00007577"/>
    </source>
</evidence>
<evidence type="ECO:0000256" key="6">
    <source>
        <dbReference type="ARBA" id="ARBA00022741"/>
    </source>
</evidence>
<gene>
    <name evidence="14" type="ORF">CT0861_11191</name>
</gene>
<evidence type="ECO:0000256" key="11">
    <source>
        <dbReference type="SAM" id="Phobius"/>
    </source>
</evidence>
<dbReference type="Pfam" id="PF00005">
    <property type="entry name" value="ABC_tran"/>
    <property type="match status" value="3"/>
</dbReference>
<dbReference type="STRING" id="708197.A0A166SBS9"/>
<feature type="transmembrane region" description="Helical" evidence="11">
    <location>
        <begin position="346"/>
        <end position="369"/>
    </location>
</feature>
<dbReference type="Gene3D" id="3.40.50.300">
    <property type="entry name" value="P-loop containing nucleotide triphosphate hydrolases"/>
    <property type="match status" value="2"/>
</dbReference>
<dbReference type="GO" id="GO:0016887">
    <property type="term" value="F:ATP hydrolysis activity"/>
    <property type="evidence" value="ECO:0007669"/>
    <property type="project" value="InterPro"/>
</dbReference>
<dbReference type="InterPro" id="IPR039421">
    <property type="entry name" value="Type_1_exporter"/>
</dbReference>
<evidence type="ECO:0000256" key="1">
    <source>
        <dbReference type="ARBA" id="ARBA00004141"/>
    </source>
</evidence>
<organism evidence="14 15">
    <name type="scientific">Colletotrichum tofieldiae</name>
    <dbReference type="NCBI Taxonomy" id="708197"/>
    <lineage>
        <taxon>Eukaryota</taxon>
        <taxon>Fungi</taxon>
        <taxon>Dikarya</taxon>
        <taxon>Ascomycota</taxon>
        <taxon>Pezizomycotina</taxon>
        <taxon>Sordariomycetes</taxon>
        <taxon>Hypocreomycetidae</taxon>
        <taxon>Glomerellales</taxon>
        <taxon>Glomerellaceae</taxon>
        <taxon>Colletotrichum</taxon>
        <taxon>Colletotrichum spaethianum species complex</taxon>
    </lineage>
</organism>
<dbReference type="SUPFAM" id="SSF52540">
    <property type="entry name" value="P-loop containing nucleoside triphosphate hydrolases"/>
    <property type="match status" value="3"/>
</dbReference>
<dbReference type="PANTHER" id="PTHR43394:SF11">
    <property type="entry name" value="ATP-BINDING CASSETTE TRANSPORTER"/>
    <property type="match status" value="1"/>
</dbReference>
<evidence type="ECO:0000256" key="5">
    <source>
        <dbReference type="ARBA" id="ARBA00022737"/>
    </source>
</evidence>
<feature type="compositionally biased region" description="Polar residues" evidence="10">
    <location>
        <begin position="1"/>
        <end position="16"/>
    </location>
</feature>